<name>A0A086YYJ6_9BIFI</name>
<dbReference type="RefSeq" id="WP_033504283.1">
    <property type="nucleotide sequence ID" value="NZ_CP011786.1"/>
</dbReference>
<dbReference type="PATRIC" id="fig|1437605.7.peg.1379"/>
<organism evidence="1 2">
    <name type="scientific">Bifidobacterium actinocoloniiforme DSM 22766</name>
    <dbReference type="NCBI Taxonomy" id="1437605"/>
    <lineage>
        <taxon>Bacteria</taxon>
        <taxon>Bacillati</taxon>
        <taxon>Actinomycetota</taxon>
        <taxon>Actinomycetes</taxon>
        <taxon>Bifidobacteriales</taxon>
        <taxon>Bifidobacteriaceae</taxon>
        <taxon>Bifidobacterium</taxon>
    </lineage>
</organism>
<evidence type="ECO:0000313" key="1">
    <source>
        <dbReference type="EMBL" id="KFI39346.1"/>
    </source>
</evidence>
<dbReference type="AlphaFoldDB" id="A0A086YYJ6"/>
<gene>
    <name evidence="1" type="ORF">BACT_0178</name>
</gene>
<dbReference type="EMBL" id="JGYK01000002">
    <property type="protein sequence ID" value="KFI39346.1"/>
    <property type="molecule type" value="Genomic_DNA"/>
</dbReference>
<evidence type="ECO:0000313" key="2">
    <source>
        <dbReference type="Proteomes" id="UP000029015"/>
    </source>
</evidence>
<dbReference type="OrthoDB" id="3237154at2"/>
<dbReference type="KEGG" id="bact:AB656_06715"/>
<reference evidence="1 2" key="1">
    <citation type="submission" date="2014-03" db="EMBL/GenBank/DDBJ databases">
        <title>Genomics of Bifidobacteria.</title>
        <authorList>
            <person name="Ventura M."/>
            <person name="Milani C."/>
            <person name="Lugli G.A."/>
        </authorList>
    </citation>
    <scope>NUCLEOTIDE SEQUENCE [LARGE SCALE GENOMIC DNA]</scope>
    <source>
        <strain evidence="1 2">DSM 22766</strain>
    </source>
</reference>
<proteinExistence type="predicted"/>
<protein>
    <submittedName>
        <fullName evidence="1">Uncharacterized protein</fullName>
    </submittedName>
</protein>
<accession>A0A086YYJ6</accession>
<keyword evidence="2" id="KW-1185">Reference proteome</keyword>
<dbReference type="Proteomes" id="UP000029015">
    <property type="component" value="Unassembled WGS sequence"/>
</dbReference>
<sequence>MATDAQAETAYRKLGPYLASVLGADILSSLDAGIADGEPYEALGWLLSSINRPGVSVTKDLFLQARDCLSDEDKEEYGHLLRSQHVVA</sequence>
<comment type="caution">
    <text evidence="1">The sequence shown here is derived from an EMBL/GenBank/DDBJ whole genome shotgun (WGS) entry which is preliminary data.</text>
</comment>